<feature type="transmembrane region" description="Helical" evidence="1">
    <location>
        <begin position="45"/>
        <end position="65"/>
    </location>
</feature>
<name>A0A3D5Q901_FLESI</name>
<evidence type="ECO:0000313" key="3">
    <source>
        <dbReference type="EMBL" id="HCW92321.1"/>
    </source>
</evidence>
<dbReference type="InterPro" id="IPR032816">
    <property type="entry name" value="VTT_dom"/>
</dbReference>
<keyword evidence="1" id="KW-1133">Transmembrane helix</keyword>
<proteinExistence type="predicted"/>
<keyword evidence="1" id="KW-0472">Membrane</keyword>
<dbReference type="Pfam" id="PF09335">
    <property type="entry name" value="VTT_dom"/>
    <property type="match status" value="1"/>
</dbReference>
<evidence type="ECO:0000256" key="1">
    <source>
        <dbReference type="SAM" id="Phobius"/>
    </source>
</evidence>
<dbReference type="EMBL" id="DPPF01000031">
    <property type="protein sequence ID" value="HCW92321.1"/>
    <property type="molecule type" value="Genomic_DNA"/>
</dbReference>
<dbReference type="RefSeq" id="WP_273265914.1">
    <property type="nucleotide sequence ID" value="NZ_JAAZVV010000042.1"/>
</dbReference>
<dbReference type="InterPro" id="IPR051311">
    <property type="entry name" value="DedA_domain"/>
</dbReference>
<accession>A0A3D5Q901</accession>
<feature type="transmembrane region" description="Helical" evidence="1">
    <location>
        <begin position="159"/>
        <end position="184"/>
    </location>
</feature>
<dbReference type="GO" id="GO:0005886">
    <property type="term" value="C:plasma membrane"/>
    <property type="evidence" value="ECO:0007669"/>
    <property type="project" value="TreeGrafter"/>
</dbReference>
<comment type="caution">
    <text evidence="3">The sequence shown here is derived from an EMBL/GenBank/DDBJ whole genome shotgun (WGS) entry which is preliminary data.</text>
</comment>
<evidence type="ECO:0000313" key="4">
    <source>
        <dbReference type="Proteomes" id="UP000262325"/>
    </source>
</evidence>
<evidence type="ECO:0000259" key="2">
    <source>
        <dbReference type="Pfam" id="PF09335"/>
    </source>
</evidence>
<feature type="transmembrane region" description="Helical" evidence="1">
    <location>
        <begin position="127"/>
        <end position="153"/>
    </location>
</feature>
<sequence>MRKPVLKPFSKVFLALIISFMLLLTVFVFLNYYKIEHELLDFVKDYGQLAIFLISFFTDILFQPIGPDVAVIGGVLIYKEFLYSVFFASLGSVCASFLSYFFGRMFRSYGMQKLNSSAKYHKWRRIYARYGLISLSIGALTPVPYVPMCWIAGLFNVKIYKFILFGIVPRVIRFTTLGMIAHYVNMSIS</sequence>
<gene>
    <name evidence="3" type="ORF">DHM44_01430</name>
</gene>
<dbReference type="PANTHER" id="PTHR42709">
    <property type="entry name" value="ALKALINE PHOSPHATASE LIKE PROTEIN"/>
    <property type="match status" value="1"/>
</dbReference>
<feature type="transmembrane region" description="Helical" evidence="1">
    <location>
        <begin position="85"/>
        <end position="106"/>
    </location>
</feature>
<dbReference type="Proteomes" id="UP000262325">
    <property type="component" value="Unassembled WGS sequence"/>
</dbReference>
<dbReference type="AlphaFoldDB" id="A0A3D5Q901"/>
<dbReference type="PANTHER" id="PTHR42709:SF11">
    <property type="entry name" value="DEDA FAMILY PROTEIN"/>
    <property type="match status" value="1"/>
</dbReference>
<reference evidence="3 4" key="1">
    <citation type="journal article" date="2018" name="Nat. Biotechnol.">
        <title>A standardized bacterial taxonomy based on genome phylogeny substantially revises the tree of life.</title>
        <authorList>
            <person name="Parks D.H."/>
            <person name="Chuvochina M."/>
            <person name="Waite D.W."/>
            <person name="Rinke C."/>
            <person name="Skarshewski A."/>
            <person name="Chaumeil P.A."/>
            <person name="Hugenholtz P."/>
        </authorList>
    </citation>
    <scope>NUCLEOTIDE SEQUENCE [LARGE SCALE GENOMIC DNA]</scope>
    <source>
        <strain evidence="3">UBA8672</strain>
    </source>
</reference>
<feature type="domain" description="VTT" evidence="2">
    <location>
        <begin position="70"/>
        <end position="175"/>
    </location>
</feature>
<keyword evidence="1" id="KW-0812">Transmembrane</keyword>
<feature type="transmembrane region" description="Helical" evidence="1">
    <location>
        <begin position="12"/>
        <end position="33"/>
    </location>
</feature>
<organism evidence="3 4">
    <name type="scientific">Flexistipes sinusarabici</name>
    <dbReference type="NCBI Taxonomy" id="2352"/>
    <lineage>
        <taxon>Bacteria</taxon>
        <taxon>Pseudomonadati</taxon>
        <taxon>Deferribacterota</taxon>
        <taxon>Deferribacteres</taxon>
        <taxon>Deferribacterales</taxon>
        <taxon>Flexistipitaceae</taxon>
        <taxon>Flexistipes</taxon>
    </lineage>
</organism>
<protein>
    <recommendedName>
        <fullName evidence="2">VTT domain-containing protein</fullName>
    </recommendedName>
</protein>